<dbReference type="GO" id="GO:0003677">
    <property type="term" value="F:DNA binding"/>
    <property type="evidence" value="ECO:0007669"/>
    <property type="project" value="UniProtKB-KW"/>
</dbReference>
<gene>
    <name evidence="5" type="ORF">NBRC111893_557</name>
</gene>
<dbReference type="Pfam" id="PF12802">
    <property type="entry name" value="MarR_2"/>
    <property type="match status" value="1"/>
</dbReference>
<dbReference type="PROSITE" id="PS50995">
    <property type="entry name" value="HTH_MARR_2"/>
    <property type="match status" value="1"/>
</dbReference>
<dbReference type="PANTHER" id="PTHR42756">
    <property type="entry name" value="TRANSCRIPTIONAL REGULATOR, MARR"/>
    <property type="match status" value="1"/>
</dbReference>
<organism evidence="5 6">
    <name type="scientific">Lentilactobacillus kosonis</name>
    <dbReference type="NCBI Taxonomy" id="2810561"/>
    <lineage>
        <taxon>Bacteria</taxon>
        <taxon>Bacillati</taxon>
        <taxon>Bacillota</taxon>
        <taxon>Bacilli</taxon>
        <taxon>Lactobacillales</taxon>
        <taxon>Lactobacillaceae</taxon>
        <taxon>Lentilactobacillus</taxon>
    </lineage>
</organism>
<dbReference type="InterPro" id="IPR000835">
    <property type="entry name" value="HTH_MarR-typ"/>
</dbReference>
<evidence type="ECO:0000256" key="2">
    <source>
        <dbReference type="ARBA" id="ARBA00023125"/>
    </source>
</evidence>
<keyword evidence="3" id="KW-0804">Transcription</keyword>
<keyword evidence="2" id="KW-0238">DNA-binding</keyword>
<evidence type="ECO:0000259" key="4">
    <source>
        <dbReference type="PROSITE" id="PS50995"/>
    </source>
</evidence>
<dbReference type="OrthoDB" id="2612963at2"/>
<dbReference type="AlphaFoldDB" id="A0A401FJJ8"/>
<evidence type="ECO:0000313" key="6">
    <source>
        <dbReference type="Proteomes" id="UP000286974"/>
    </source>
</evidence>
<protein>
    <submittedName>
        <fullName evidence="5">Transcriptional regulator, MarR family</fullName>
    </submittedName>
</protein>
<dbReference type="InterPro" id="IPR036388">
    <property type="entry name" value="WH-like_DNA-bd_sf"/>
</dbReference>
<name>A0A401FJJ8_9LACO</name>
<proteinExistence type="predicted"/>
<dbReference type="RefSeq" id="WP_125007823.1">
    <property type="nucleotide sequence ID" value="NZ_BEXA01000001.1"/>
</dbReference>
<dbReference type="Gene3D" id="1.10.10.10">
    <property type="entry name" value="Winged helix-like DNA-binding domain superfamily/Winged helix DNA-binding domain"/>
    <property type="match status" value="1"/>
</dbReference>
<evidence type="ECO:0000313" key="5">
    <source>
        <dbReference type="EMBL" id="GAY72411.1"/>
    </source>
</evidence>
<dbReference type="InterPro" id="IPR036390">
    <property type="entry name" value="WH_DNA-bd_sf"/>
</dbReference>
<comment type="caution">
    <text evidence="5">The sequence shown here is derived from an EMBL/GenBank/DDBJ whole genome shotgun (WGS) entry which is preliminary data.</text>
</comment>
<evidence type="ECO:0000256" key="3">
    <source>
        <dbReference type="ARBA" id="ARBA00023163"/>
    </source>
</evidence>
<dbReference type="PRINTS" id="PR00598">
    <property type="entry name" value="HTHMARR"/>
</dbReference>
<reference evidence="5 6" key="1">
    <citation type="submission" date="2017-11" db="EMBL/GenBank/DDBJ databases">
        <title>Draft Genome Sequence of Lactobacillus curieae NBRC 111893 isolated from Koso, a Japanese sugar-Vegetable Fermented Beverage.</title>
        <authorList>
            <person name="Chiou T.Y."/>
            <person name="Oshima K."/>
            <person name="Suda W."/>
            <person name="Hattori M."/>
            <person name="Takahashi T."/>
        </authorList>
    </citation>
    <scope>NUCLEOTIDE SEQUENCE [LARGE SCALE GENOMIC DNA]</scope>
    <source>
        <strain evidence="5 6">NBRC111893</strain>
    </source>
</reference>
<dbReference type="PANTHER" id="PTHR42756:SF1">
    <property type="entry name" value="TRANSCRIPTIONAL REPRESSOR OF EMRAB OPERON"/>
    <property type="match status" value="1"/>
</dbReference>
<dbReference type="GO" id="GO:0003700">
    <property type="term" value="F:DNA-binding transcription factor activity"/>
    <property type="evidence" value="ECO:0007669"/>
    <property type="project" value="InterPro"/>
</dbReference>
<dbReference type="Proteomes" id="UP000286974">
    <property type="component" value="Unassembled WGS sequence"/>
</dbReference>
<keyword evidence="6" id="KW-1185">Reference proteome</keyword>
<evidence type="ECO:0000256" key="1">
    <source>
        <dbReference type="ARBA" id="ARBA00023015"/>
    </source>
</evidence>
<sequence length="145" mass="16257">MSKASEINYLMRTISVSGQRHFEEKTKDLNISRSQSRTLGYIQEHPGLNQTQLAEAFGMRPASISGSLKSLEKLKYIEKHALKGTQDRSKKIYITEAGKQASNKIIDVFNDTDNQSVSGLTDEEVDQLIALLSKSRIVSRLQKIS</sequence>
<dbReference type="SMART" id="SM00347">
    <property type="entry name" value="HTH_MARR"/>
    <property type="match status" value="1"/>
</dbReference>
<keyword evidence="1" id="KW-0805">Transcription regulation</keyword>
<dbReference type="SUPFAM" id="SSF46785">
    <property type="entry name" value="Winged helix' DNA-binding domain"/>
    <property type="match status" value="1"/>
</dbReference>
<dbReference type="EMBL" id="BEXA01000001">
    <property type="protein sequence ID" value="GAY72411.1"/>
    <property type="molecule type" value="Genomic_DNA"/>
</dbReference>
<accession>A0A401FJJ8</accession>
<feature type="domain" description="HTH marR-type" evidence="4">
    <location>
        <begin position="4"/>
        <end position="137"/>
    </location>
</feature>